<dbReference type="RefSeq" id="WP_089993858.1">
    <property type="nucleotide sequence ID" value="NZ_FOIZ01000001.1"/>
</dbReference>
<reference evidence="2 3" key="1">
    <citation type="submission" date="2016-10" db="EMBL/GenBank/DDBJ databases">
        <authorList>
            <person name="de Groot N.N."/>
        </authorList>
    </citation>
    <scope>NUCLEOTIDE SEQUENCE [LARGE SCALE GENOMIC DNA]</scope>
    <source>
        <strain evidence="2 3">DSM 17925</strain>
    </source>
</reference>
<dbReference type="STRING" id="364200.SAMN04488515_2183"/>
<dbReference type="Pfam" id="PF01882">
    <property type="entry name" value="DUF58"/>
    <property type="match status" value="1"/>
</dbReference>
<dbReference type="PANTHER" id="PTHR33608:SF6">
    <property type="entry name" value="BLL2464 PROTEIN"/>
    <property type="match status" value="1"/>
</dbReference>
<dbReference type="InterPro" id="IPR002881">
    <property type="entry name" value="DUF58"/>
</dbReference>
<accession>A0A1I0QT81</accession>
<gene>
    <name evidence="2" type="ORF">SAMN04488515_2183</name>
</gene>
<keyword evidence="3" id="KW-1185">Reference proteome</keyword>
<proteinExistence type="predicted"/>
<organism evidence="2 3">
    <name type="scientific">Cognatiyoonia koreensis</name>
    <dbReference type="NCBI Taxonomy" id="364200"/>
    <lineage>
        <taxon>Bacteria</taxon>
        <taxon>Pseudomonadati</taxon>
        <taxon>Pseudomonadota</taxon>
        <taxon>Alphaproteobacteria</taxon>
        <taxon>Rhodobacterales</taxon>
        <taxon>Paracoccaceae</taxon>
        <taxon>Cognatiyoonia</taxon>
    </lineage>
</organism>
<name>A0A1I0QT81_9RHOB</name>
<sequence>MSAPLTLRAGAEALAAPFPALLAEAEHLASTVLLGDHGRRRAGLGDTFWQYRPAQNHDHARSIDWRRSARSDQAFVQDKEWQIAQSIILWVDQAASMRFSSDKNLPTKSQRARTIALAASILLIRGGERVGLTGMRLPPKRGEIQLNQMAAILSEDSETDYGTPEAQGMLPHSRAFFVSDFLGDIAPVEAALTKAADRGVHGAILQVLDPQEEAFPFDGRTIFESMTGAVRHETLKAGDLRARYLDRLAERKDRLDQLARTTGWQYMTHHTDAPATQALLWLYHALDGQA</sequence>
<dbReference type="Proteomes" id="UP000199167">
    <property type="component" value="Unassembled WGS sequence"/>
</dbReference>
<dbReference type="PANTHER" id="PTHR33608">
    <property type="entry name" value="BLL2464 PROTEIN"/>
    <property type="match status" value="1"/>
</dbReference>
<evidence type="ECO:0000259" key="1">
    <source>
        <dbReference type="Pfam" id="PF01882"/>
    </source>
</evidence>
<evidence type="ECO:0000313" key="3">
    <source>
        <dbReference type="Proteomes" id="UP000199167"/>
    </source>
</evidence>
<dbReference type="EMBL" id="FOIZ01000001">
    <property type="protein sequence ID" value="SEW30835.1"/>
    <property type="molecule type" value="Genomic_DNA"/>
</dbReference>
<feature type="domain" description="DUF58" evidence="1">
    <location>
        <begin position="50"/>
        <end position="250"/>
    </location>
</feature>
<protein>
    <recommendedName>
        <fullName evidence="1">DUF58 domain-containing protein</fullName>
    </recommendedName>
</protein>
<dbReference type="AlphaFoldDB" id="A0A1I0QT81"/>
<evidence type="ECO:0000313" key="2">
    <source>
        <dbReference type="EMBL" id="SEW30835.1"/>
    </source>
</evidence>
<dbReference type="OrthoDB" id="9794556at2"/>